<protein>
    <submittedName>
        <fullName evidence="2">Prepilin-type N-terminal cleavage/methylation domain-containing protein</fullName>
    </submittedName>
</protein>
<evidence type="ECO:0000313" key="3">
    <source>
        <dbReference type="Proteomes" id="UP000287502"/>
    </source>
</evidence>
<dbReference type="OrthoDB" id="9815150at2"/>
<dbReference type="Pfam" id="PF07963">
    <property type="entry name" value="N_methyl"/>
    <property type="match status" value="1"/>
</dbReference>
<proteinExistence type="predicted"/>
<keyword evidence="1" id="KW-0812">Transmembrane</keyword>
<keyword evidence="1" id="KW-0472">Membrane</keyword>
<dbReference type="AlphaFoldDB" id="A0A410K1B9"/>
<keyword evidence="3" id="KW-1185">Reference proteome</keyword>
<evidence type="ECO:0000256" key="1">
    <source>
        <dbReference type="SAM" id="Phobius"/>
    </source>
</evidence>
<keyword evidence="1" id="KW-1133">Transmembrane helix</keyword>
<dbReference type="Proteomes" id="UP000287502">
    <property type="component" value="Chromosome"/>
</dbReference>
<organism evidence="2 3">
    <name type="scientific">Geovibrio thiophilus</name>
    <dbReference type="NCBI Taxonomy" id="139438"/>
    <lineage>
        <taxon>Bacteria</taxon>
        <taxon>Pseudomonadati</taxon>
        <taxon>Deferribacterota</taxon>
        <taxon>Deferribacteres</taxon>
        <taxon>Deferribacterales</taxon>
        <taxon>Geovibrionaceae</taxon>
        <taxon>Geovibrio</taxon>
    </lineage>
</organism>
<dbReference type="PROSITE" id="PS00409">
    <property type="entry name" value="PROKAR_NTER_METHYL"/>
    <property type="match status" value="1"/>
</dbReference>
<feature type="transmembrane region" description="Helical" evidence="1">
    <location>
        <begin position="7"/>
        <end position="30"/>
    </location>
</feature>
<dbReference type="KEGG" id="gtl:EP073_12775"/>
<evidence type="ECO:0000313" key="2">
    <source>
        <dbReference type="EMBL" id="QAR34246.1"/>
    </source>
</evidence>
<dbReference type="InterPro" id="IPR045584">
    <property type="entry name" value="Pilin-like"/>
</dbReference>
<reference evidence="2 3" key="1">
    <citation type="submission" date="2019-01" db="EMBL/GenBank/DDBJ databases">
        <title>Geovibrio thiophilus DSM 11263, complete genome.</title>
        <authorList>
            <person name="Spring S."/>
            <person name="Bunk B."/>
            <person name="Sproer C."/>
        </authorList>
    </citation>
    <scope>NUCLEOTIDE SEQUENCE [LARGE SCALE GENOMIC DNA]</scope>
    <source>
        <strain evidence="2 3">DSM 11263</strain>
    </source>
</reference>
<dbReference type="SUPFAM" id="SSF54523">
    <property type="entry name" value="Pili subunits"/>
    <property type="match status" value="1"/>
</dbReference>
<dbReference type="InterPro" id="IPR012902">
    <property type="entry name" value="N_methyl_site"/>
</dbReference>
<sequence length="138" mass="15098">MSARGFTLVEIIIVLLIIGIGFMTVVPVMVEKTTGEPEETAFLNDLLRKTADEAAELSRALPIRGVKGSDTLFLHDGETVKIPGISGVLSAEINDEEQSGLDYVIMVYPKGICDYFLLKVSDTETIESIPLLLQTRLK</sequence>
<dbReference type="EMBL" id="CP035108">
    <property type="protein sequence ID" value="QAR34246.1"/>
    <property type="molecule type" value="Genomic_DNA"/>
</dbReference>
<gene>
    <name evidence="2" type="ORF">EP073_12775</name>
</gene>
<dbReference type="NCBIfam" id="TIGR02532">
    <property type="entry name" value="IV_pilin_GFxxxE"/>
    <property type="match status" value="1"/>
</dbReference>
<dbReference type="RefSeq" id="WP_128467551.1">
    <property type="nucleotide sequence ID" value="NZ_CP035108.1"/>
</dbReference>
<name>A0A410K1B9_9BACT</name>
<accession>A0A410K1B9</accession>